<dbReference type="EMBL" id="WWEO01000037">
    <property type="protein sequence ID" value="NCD68268.1"/>
    <property type="molecule type" value="Genomic_DNA"/>
</dbReference>
<organism evidence="1 2">
    <name type="scientific">Mucilaginibacter agri</name>
    <dbReference type="NCBI Taxonomy" id="2695265"/>
    <lineage>
        <taxon>Bacteria</taxon>
        <taxon>Pseudomonadati</taxon>
        <taxon>Bacteroidota</taxon>
        <taxon>Sphingobacteriia</taxon>
        <taxon>Sphingobacteriales</taxon>
        <taxon>Sphingobacteriaceae</taxon>
        <taxon>Mucilaginibacter</taxon>
    </lineage>
</organism>
<proteinExistence type="predicted"/>
<reference evidence="1" key="1">
    <citation type="submission" date="2020-01" db="EMBL/GenBank/DDBJ databases">
        <authorList>
            <person name="Seo Y.L."/>
        </authorList>
    </citation>
    <scope>NUCLEOTIDE SEQUENCE</scope>
    <source>
        <strain evidence="1">R11</strain>
    </source>
</reference>
<evidence type="ECO:0000313" key="2">
    <source>
        <dbReference type="Proteomes" id="UP000638732"/>
    </source>
</evidence>
<reference evidence="1" key="2">
    <citation type="submission" date="2020-10" db="EMBL/GenBank/DDBJ databases">
        <title>Mucilaginibacter sp. nov., isolated from soil.</title>
        <authorList>
            <person name="Jeon C.O."/>
        </authorList>
    </citation>
    <scope>NUCLEOTIDE SEQUENCE</scope>
    <source>
        <strain evidence="1">R11</strain>
    </source>
</reference>
<dbReference type="Proteomes" id="UP000638732">
    <property type="component" value="Unassembled WGS sequence"/>
</dbReference>
<sequence length="97" mass="10962">MGHRFSLLLNLKTPAGFVVFGEFSIGDDPEAAHHLFDSLQGDESLSDQILYIDLMETTEPLPEKVRMKGCRLDELATNCKLITRAVFCQKNLKAYEE</sequence>
<accession>A0A965ZC28</accession>
<comment type="caution">
    <text evidence="1">The sequence shown here is derived from an EMBL/GenBank/DDBJ whole genome shotgun (WGS) entry which is preliminary data.</text>
</comment>
<dbReference type="AlphaFoldDB" id="A0A965ZC28"/>
<keyword evidence="2" id="KW-1185">Reference proteome</keyword>
<protein>
    <submittedName>
        <fullName evidence="1">Uncharacterized protein</fullName>
    </submittedName>
</protein>
<gene>
    <name evidence="1" type="ORF">GSY63_02725</name>
</gene>
<evidence type="ECO:0000313" key="1">
    <source>
        <dbReference type="EMBL" id="NCD68268.1"/>
    </source>
</evidence>
<name>A0A965ZC28_9SPHI</name>
<dbReference type="RefSeq" id="WP_166584296.1">
    <property type="nucleotide sequence ID" value="NZ_WWEO01000037.1"/>
</dbReference>